<comment type="caution">
    <text evidence="1">The sequence shown here is derived from an EMBL/GenBank/DDBJ whole genome shotgun (WGS) entry which is preliminary data.</text>
</comment>
<evidence type="ECO:0000313" key="1">
    <source>
        <dbReference type="EMBL" id="EKC70944.1"/>
    </source>
</evidence>
<dbReference type="EMBL" id="AJWY01004957">
    <property type="protein sequence ID" value="EKC70944.1"/>
    <property type="molecule type" value="Genomic_DNA"/>
</dbReference>
<gene>
    <name evidence="1" type="ORF">LEA_07521</name>
</gene>
<accession>K1TTE4</accession>
<protein>
    <submittedName>
        <fullName evidence="1">Uncharacterized protein</fullName>
    </submittedName>
</protein>
<sequence>MKINNSTKKSLLIIALAMASTTYQTQAAPIEHIGDRYIMHIPEMELTGEESLLDVLMMCPEVISLDGNNIIGGDPFANLYGKFVIRIDNQEYGLDYATFLHHFKAR</sequence>
<dbReference type="AlphaFoldDB" id="K1TTE4"/>
<name>K1TTE4_9ZZZZ</name>
<reference evidence="1" key="1">
    <citation type="journal article" date="2013" name="Environ. Microbiol.">
        <title>Microbiota from the distal guts of lean and obese adolescents exhibit partial functional redundancy besides clear differences in community structure.</title>
        <authorList>
            <person name="Ferrer M."/>
            <person name="Ruiz A."/>
            <person name="Lanza F."/>
            <person name="Haange S.B."/>
            <person name="Oberbach A."/>
            <person name="Till H."/>
            <person name="Bargiela R."/>
            <person name="Campoy C."/>
            <person name="Segura M.T."/>
            <person name="Richter M."/>
            <person name="von Bergen M."/>
            <person name="Seifert J."/>
            <person name="Suarez A."/>
        </authorList>
    </citation>
    <scope>NUCLEOTIDE SEQUENCE</scope>
</reference>
<proteinExistence type="predicted"/>
<organism evidence="1">
    <name type="scientific">human gut metagenome</name>
    <dbReference type="NCBI Taxonomy" id="408170"/>
    <lineage>
        <taxon>unclassified sequences</taxon>
        <taxon>metagenomes</taxon>
        <taxon>organismal metagenomes</taxon>
    </lineage>
</organism>
<feature type="non-terminal residue" evidence="1">
    <location>
        <position position="106"/>
    </location>
</feature>